<feature type="transmembrane region" description="Helical" evidence="2">
    <location>
        <begin position="124"/>
        <end position="145"/>
    </location>
</feature>
<organism evidence="3 4">
    <name type="scientific">Thermocoleostomius sinensis A174</name>
    <dbReference type="NCBI Taxonomy" id="2016057"/>
    <lineage>
        <taxon>Bacteria</taxon>
        <taxon>Bacillati</taxon>
        <taxon>Cyanobacteriota</taxon>
        <taxon>Cyanophyceae</taxon>
        <taxon>Oculatellales</taxon>
        <taxon>Oculatellaceae</taxon>
        <taxon>Thermocoleostomius</taxon>
    </lineage>
</organism>
<dbReference type="RefSeq" id="WP_268608140.1">
    <property type="nucleotide sequence ID" value="NZ_CP113797.1"/>
</dbReference>
<sequence length="291" mass="32468">MTQAFPQWQRWANQVGHQFDSLWHSKSFNRVTEAVEQKRGWLLCLAIGLLLCIWNWQLVVSSGAGLGALVGVYLIYQGQWHLSIRWRLWHPSLRPVTVALCSGVVVSVGTYVSLALWIETHGSWVAKGMILQGMATTAVLVLLGWQTIDRVTRCETGDSSATPHASHRTVERLLNELSDADALKRLLAVRRLTQWVRQQSVVATDDREAVIHGVSAPLSVADLTDCFRLMLNRETDPAVCRALLDSLHQIKPPLNSQVSLPLERLPFSPKMPSTATEPPSLEPMNQNQEAS</sequence>
<feature type="transmembrane region" description="Helical" evidence="2">
    <location>
        <begin position="96"/>
        <end position="118"/>
    </location>
</feature>
<feature type="transmembrane region" description="Helical" evidence="2">
    <location>
        <begin position="64"/>
        <end position="84"/>
    </location>
</feature>
<keyword evidence="2" id="KW-1133">Transmembrane helix</keyword>
<reference evidence="3" key="1">
    <citation type="submission" date="2022-12" db="EMBL/GenBank/DDBJ databases">
        <title>Polyphasic identification of a Novel Hot-Spring Cyanobacterium Ocullathermofonsia sinensis gen nov. sp. nov. and Genomic Insights on its Adaptations to the Thermal Habitat.</title>
        <authorList>
            <person name="Daroch M."/>
            <person name="Tang J."/>
            <person name="Jiang Y."/>
        </authorList>
    </citation>
    <scope>NUCLEOTIDE SEQUENCE</scope>
    <source>
        <strain evidence="3">PKUAC-SCTA174</strain>
    </source>
</reference>
<evidence type="ECO:0000313" key="3">
    <source>
        <dbReference type="EMBL" id="WAL58713.1"/>
    </source>
</evidence>
<feature type="compositionally biased region" description="Polar residues" evidence="1">
    <location>
        <begin position="271"/>
        <end position="291"/>
    </location>
</feature>
<dbReference type="AlphaFoldDB" id="A0A9E9C6Z0"/>
<keyword evidence="4" id="KW-1185">Reference proteome</keyword>
<evidence type="ECO:0000256" key="2">
    <source>
        <dbReference type="SAM" id="Phobius"/>
    </source>
</evidence>
<dbReference type="Proteomes" id="UP001163152">
    <property type="component" value="Chromosome"/>
</dbReference>
<protein>
    <submittedName>
        <fullName evidence="3">Uncharacterized protein</fullName>
    </submittedName>
</protein>
<accession>A0A9E9C6Z0</accession>
<keyword evidence="2" id="KW-0812">Transmembrane</keyword>
<keyword evidence="2" id="KW-0472">Membrane</keyword>
<dbReference type="KEGG" id="tsin:OXH18_16215"/>
<name>A0A9E9C6Z0_9CYAN</name>
<gene>
    <name evidence="3" type="ORF">OXH18_16215</name>
</gene>
<feature type="region of interest" description="Disordered" evidence="1">
    <location>
        <begin position="261"/>
        <end position="291"/>
    </location>
</feature>
<dbReference type="EMBL" id="CP113797">
    <property type="protein sequence ID" value="WAL58713.1"/>
    <property type="molecule type" value="Genomic_DNA"/>
</dbReference>
<proteinExistence type="predicted"/>
<evidence type="ECO:0000256" key="1">
    <source>
        <dbReference type="SAM" id="MobiDB-lite"/>
    </source>
</evidence>
<evidence type="ECO:0000313" key="4">
    <source>
        <dbReference type="Proteomes" id="UP001163152"/>
    </source>
</evidence>